<feature type="transmembrane region" description="Helical" evidence="11">
    <location>
        <begin position="31"/>
        <end position="55"/>
    </location>
</feature>
<dbReference type="EMBL" id="PVTK01000015">
    <property type="protein sequence ID" value="PRY59411.1"/>
    <property type="molecule type" value="Genomic_DNA"/>
</dbReference>
<dbReference type="OrthoDB" id="9788285at2"/>
<keyword evidence="4 11" id="KW-0812">Transmembrane</keyword>
<accession>A0A2T0UNB1</accession>
<dbReference type="AlphaFoldDB" id="A0A2T0UNB1"/>
<keyword evidence="7 11" id="KW-0630">Potassium</keyword>
<evidence type="ECO:0000256" key="4">
    <source>
        <dbReference type="ARBA" id="ARBA00022692"/>
    </source>
</evidence>
<organism evidence="12 13">
    <name type="scientific">Vreelandella songnenensis</name>
    <dbReference type="NCBI Taxonomy" id="1176243"/>
    <lineage>
        <taxon>Bacteria</taxon>
        <taxon>Pseudomonadati</taxon>
        <taxon>Pseudomonadota</taxon>
        <taxon>Gammaproteobacteria</taxon>
        <taxon>Oceanospirillales</taxon>
        <taxon>Halomonadaceae</taxon>
        <taxon>Vreelandella</taxon>
    </lineage>
</organism>
<evidence type="ECO:0000256" key="1">
    <source>
        <dbReference type="ARBA" id="ARBA00022448"/>
    </source>
</evidence>
<dbReference type="RefSeq" id="WP_106376156.1">
    <property type="nucleotide sequence ID" value="NZ_PVTK01000015.1"/>
</dbReference>
<dbReference type="InterPro" id="IPR003820">
    <property type="entry name" value="KdpC"/>
</dbReference>
<reference evidence="12 13" key="1">
    <citation type="submission" date="2018-03" db="EMBL/GenBank/DDBJ databases">
        <title>Genomic Encyclopedia of Type Strains, Phase III (KMG-III): the genomes of soil and plant-associated and newly described type strains.</title>
        <authorList>
            <person name="Whitman W."/>
        </authorList>
    </citation>
    <scope>NUCLEOTIDE SEQUENCE [LARGE SCALE GENOMIC DNA]</scope>
    <source>
        <strain evidence="12 13">CGMCC 1.12152</strain>
    </source>
</reference>
<dbReference type="PANTHER" id="PTHR30042">
    <property type="entry name" value="POTASSIUM-TRANSPORTING ATPASE C CHAIN"/>
    <property type="match status" value="1"/>
</dbReference>
<dbReference type="PIRSF" id="PIRSF001296">
    <property type="entry name" value="K_ATPase_KdpC"/>
    <property type="match status" value="1"/>
</dbReference>
<keyword evidence="3 11" id="KW-0633">Potassium transport</keyword>
<keyword evidence="10 11" id="KW-0472">Membrane</keyword>
<evidence type="ECO:0000256" key="2">
    <source>
        <dbReference type="ARBA" id="ARBA00022475"/>
    </source>
</evidence>
<dbReference type="Pfam" id="PF02669">
    <property type="entry name" value="KdpC"/>
    <property type="match status" value="1"/>
</dbReference>
<name>A0A2T0UNB1_9GAMM</name>
<comment type="subunit">
    <text evidence="11">The system is composed of three essential subunits: KdpA, KdpB and KdpC.</text>
</comment>
<dbReference type="HAMAP" id="MF_00276">
    <property type="entry name" value="KdpC"/>
    <property type="match status" value="1"/>
</dbReference>
<keyword evidence="9 11" id="KW-0406">Ion transport</keyword>
<dbReference type="Proteomes" id="UP000237647">
    <property type="component" value="Unassembled WGS sequence"/>
</dbReference>
<comment type="function">
    <text evidence="11">Part of the high-affinity ATP-driven potassium transport (or Kdp) system, which catalyzes the hydrolysis of ATP coupled with the electrogenic transport of potassium into the cytoplasm. This subunit acts as a catalytic chaperone that increases the ATP-binding affinity of the ATP-hydrolyzing subunit KdpB by the formation of a transient KdpB/KdpC/ATP ternary complex.</text>
</comment>
<dbReference type="PANTHER" id="PTHR30042:SF2">
    <property type="entry name" value="POTASSIUM-TRANSPORTING ATPASE KDPC SUBUNIT"/>
    <property type="match status" value="1"/>
</dbReference>
<keyword evidence="5 11" id="KW-0547">Nucleotide-binding</keyword>
<evidence type="ECO:0000256" key="5">
    <source>
        <dbReference type="ARBA" id="ARBA00022741"/>
    </source>
</evidence>
<comment type="caution">
    <text evidence="12">The sequence shown here is derived from an EMBL/GenBank/DDBJ whole genome shotgun (WGS) entry which is preliminary data.</text>
</comment>
<evidence type="ECO:0000256" key="10">
    <source>
        <dbReference type="ARBA" id="ARBA00023136"/>
    </source>
</evidence>
<evidence type="ECO:0000256" key="3">
    <source>
        <dbReference type="ARBA" id="ARBA00022538"/>
    </source>
</evidence>
<dbReference type="GO" id="GO:0008556">
    <property type="term" value="F:P-type potassium transmembrane transporter activity"/>
    <property type="evidence" value="ECO:0007669"/>
    <property type="project" value="InterPro"/>
</dbReference>
<evidence type="ECO:0000313" key="12">
    <source>
        <dbReference type="EMBL" id="PRY59411.1"/>
    </source>
</evidence>
<protein>
    <recommendedName>
        <fullName evidence="11">Potassium-transporting ATPase KdpC subunit</fullName>
    </recommendedName>
    <alternativeName>
        <fullName evidence="11">ATP phosphohydrolase [potassium-transporting] C chain</fullName>
    </alternativeName>
    <alternativeName>
        <fullName evidence="11">Potassium-binding and translocating subunit C</fullName>
    </alternativeName>
    <alternativeName>
        <fullName evidence="11">Potassium-translocating ATPase C chain</fullName>
    </alternativeName>
</protein>
<keyword evidence="6 11" id="KW-0067">ATP-binding</keyword>
<comment type="similarity">
    <text evidence="11">Belongs to the KdpC family.</text>
</comment>
<keyword evidence="13" id="KW-1185">Reference proteome</keyword>
<keyword evidence="2 11" id="KW-1003">Cell membrane</keyword>
<proteinExistence type="inferred from homology"/>
<dbReference type="GO" id="GO:0005524">
    <property type="term" value="F:ATP binding"/>
    <property type="evidence" value="ECO:0007669"/>
    <property type="project" value="UniProtKB-UniRule"/>
</dbReference>
<evidence type="ECO:0000313" key="13">
    <source>
        <dbReference type="Proteomes" id="UP000237647"/>
    </source>
</evidence>
<keyword evidence="8 11" id="KW-1133">Transmembrane helix</keyword>
<keyword evidence="1 11" id="KW-0813">Transport</keyword>
<dbReference type="NCBIfam" id="TIGR00681">
    <property type="entry name" value="kdpC"/>
    <property type="match status" value="1"/>
</dbReference>
<evidence type="ECO:0000256" key="9">
    <source>
        <dbReference type="ARBA" id="ARBA00023065"/>
    </source>
</evidence>
<comment type="subcellular location">
    <subcellularLocation>
        <location evidence="11">Cell membrane</location>
        <topology evidence="11">Single-pass membrane protein</topology>
    </subcellularLocation>
</comment>
<sequence length="225" mass="23442">METVENVEQETLPVEDEALQTRASWSSALRFLAVMAVLLGLAYPLATTAVGGWLFPEQAGGSLLRDASGRVIGSRLVAQTFVGNEYFIGRPSAAGNDAASVSGSNLAPSNVALRERAEADAQAIARREGVSVDQIPVDLITASGSGVDPHISPEAARLQVARVAQARQIDEASVTALLEPALENTGWLGAPVINVLRLNASLDERYPAAPGADSAANDTPSNTVE</sequence>
<dbReference type="GO" id="GO:0005886">
    <property type="term" value="C:plasma membrane"/>
    <property type="evidence" value="ECO:0007669"/>
    <property type="project" value="UniProtKB-SubCell"/>
</dbReference>
<dbReference type="NCBIfam" id="NF001454">
    <property type="entry name" value="PRK00315.1"/>
    <property type="match status" value="1"/>
</dbReference>
<evidence type="ECO:0000256" key="11">
    <source>
        <dbReference type="HAMAP-Rule" id="MF_00276"/>
    </source>
</evidence>
<evidence type="ECO:0000256" key="7">
    <source>
        <dbReference type="ARBA" id="ARBA00022958"/>
    </source>
</evidence>
<evidence type="ECO:0000256" key="6">
    <source>
        <dbReference type="ARBA" id="ARBA00022840"/>
    </source>
</evidence>
<evidence type="ECO:0000256" key="8">
    <source>
        <dbReference type="ARBA" id="ARBA00022989"/>
    </source>
</evidence>
<gene>
    <name evidence="11" type="primary">kdpC</name>
    <name evidence="12" type="ORF">B0H98_11527</name>
</gene>